<dbReference type="SUPFAM" id="SSF55811">
    <property type="entry name" value="Nudix"/>
    <property type="match status" value="1"/>
</dbReference>
<dbReference type="InterPro" id="IPR015797">
    <property type="entry name" value="NUDIX_hydrolase-like_dom_sf"/>
</dbReference>
<keyword evidence="6" id="KW-1185">Reference proteome</keyword>
<reference evidence="5 6" key="1">
    <citation type="submission" date="2018-03" db="EMBL/GenBank/DDBJ databases">
        <title>Genomic Encyclopedia of Archaeal and Bacterial Type Strains, Phase II (KMG-II): from individual species to whole genera.</title>
        <authorList>
            <person name="Goeker M."/>
        </authorList>
    </citation>
    <scope>NUCLEOTIDE SEQUENCE [LARGE SCALE GENOMIC DNA]</scope>
    <source>
        <strain evidence="5 6">RHA1</strain>
    </source>
</reference>
<evidence type="ECO:0000313" key="6">
    <source>
        <dbReference type="Proteomes" id="UP000238836"/>
    </source>
</evidence>
<dbReference type="Pfam" id="PF00293">
    <property type="entry name" value="NUDIX"/>
    <property type="match status" value="1"/>
</dbReference>
<evidence type="ECO:0000313" key="5">
    <source>
        <dbReference type="EMBL" id="PRZ14447.1"/>
    </source>
</evidence>
<dbReference type="InterPro" id="IPR020476">
    <property type="entry name" value="Nudix_hydrolase"/>
</dbReference>
<evidence type="ECO:0000256" key="3">
    <source>
        <dbReference type="RuleBase" id="RU003476"/>
    </source>
</evidence>
<dbReference type="EMBL" id="PVTZ01000006">
    <property type="protein sequence ID" value="PRZ14447.1"/>
    <property type="molecule type" value="Genomic_DNA"/>
</dbReference>
<dbReference type="RefSeq" id="WP_181352955.1">
    <property type="nucleotide sequence ID" value="NZ_PVTZ01000006.1"/>
</dbReference>
<proteinExistence type="inferred from homology"/>
<dbReference type="Proteomes" id="UP000238836">
    <property type="component" value="Unassembled WGS sequence"/>
</dbReference>
<gene>
    <name evidence="5" type="ORF">CLV36_106211</name>
</gene>
<evidence type="ECO:0000259" key="4">
    <source>
        <dbReference type="PROSITE" id="PS51462"/>
    </source>
</evidence>
<keyword evidence="2 3" id="KW-0378">Hydrolase</keyword>
<comment type="caution">
    <text evidence="5">The sequence shown here is derived from an EMBL/GenBank/DDBJ whole genome shotgun (WGS) entry which is preliminary data.</text>
</comment>
<name>A0ABX5EP30_9BACL</name>
<dbReference type="PRINTS" id="PR00502">
    <property type="entry name" value="NUDIXFAMILY"/>
</dbReference>
<dbReference type="InterPro" id="IPR020084">
    <property type="entry name" value="NUDIX_hydrolase_CS"/>
</dbReference>
<feature type="domain" description="Nudix hydrolase" evidence="4">
    <location>
        <begin position="17"/>
        <end position="147"/>
    </location>
</feature>
<dbReference type="PROSITE" id="PS00893">
    <property type="entry name" value="NUDIX_BOX"/>
    <property type="match status" value="1"/>
</dbReference>
<protein>
    <submittedName>
        <fullName evidence="5">ADP-ribose pyrophosphatase YjhB (NUDIX family)</fullName>
    </submittedName>
</protein>
<dbReference type="PANTHER" id="PTHR43046">
    <property type="entry name" value="GDP-MANNOSE MANNOSYL HYDROLASE"/>
    <property type="match status" value="1"/>
</dbReference>
<dbReference type="Gene3D" id="3.90.79.10">
    <property type="entry name" value="Nucleoside Triphosphate Pyrophosphohydrolase"/>
    <property type="match status" value="1"/>
</dbReference>
<sequence length="156" mass="17716">MARKDYYHQPNAPQPNSIVPAASAVVTDSNGKILFHKRRDNALWSLPGGALELGESIEQAISREVKEETGFEVEVLKCIGIYTDPEHIIAYSDGEVRQQFSICFECRIIGGELSISSESYEVQFFTVEETKQLAMHPAQRVRIQDYLQHQEKAFIR</sequence>
<evidence type="ECO:0000256" key="2">
    <source>
        <dbReference type="ARBA" id="ARBA00022801"/>
    </source>
</evidence>
<accession>A0ABX5EP30</accession>
<dbReference type="InterPro" id="IPR000086">
    <property type="entry name" value="NUDIX_hydrolase_dom"/>
</dbReference>
<comment type="similarity">
    <text evidence="3">Belongs to the Nudix hydrolase family.</text>
</comment>
<evidence type="ECO:0000256" key="1">
    <source>
        <dbReference type="ARBA" id="ARBA00001946"/>
    </source>
</evidence>
<dbReference type="PANTHER" id="PTHR43046:SF16">
    <property type="entry name" value="ADP-RIBOSE PYROPHOSPHATASE YJHB-RELATED"/>
    <property type="match status" value="1"/>
</dbReference>
<comment type="cofactor">
    <cofactor evidence="1">
        <name>Mg(2+)</name>
        <dbReference type="ChEBI" id="CHEBI:18420"/>
    </cofactor>
</comment>
<dbReference type="PROSITE" id="PS51462">
    <property type="entry name" value="NUDIX"/>
    <property type="match status" value="1"/>
</dbReference>
<organism evidence="5 6">
    <name type="scientific">Laceyella sediminis</name>
    <dbReference type="NCBI Taxonomy" id="573074"/>
    <lineage>
        <taxon>Bacteria</taxon>
        <taxon>Bacillati</taxon>
        <taxon>Bacillota</taxon>
        <taxon>Bacilli</taxon>
        <taxon>Bacillales</taxon>
        <taxon>Thermoactinomycetaceae</taxon>
        <taxon>Laceyella</taxon>
    </lineage>
</organism>